<proteinExistence type="predicted"/>
<dbReference type="Proteomes" id="UP000249341">
    <property type="component" value="Unassembled WGS sequence"/>
</dbReference>
<dbReference type="Pfam" id="PF00583">
    <property type="entry name" value="Acetyltransf_1"/>
    <property type="match status" value="1"/>
</dbReference>
<dbReference type="RefSeq" id="WP_245973086.1">
    <property type="nucleotide sequence ID" value="NZ_JACHWI010000003.1"/>
</dbReference>
<evidence type="ECO:0000313" key="2">
    <source>
        <dbReference type="EMBL" id="RAK27430.1"/>
    </source>
</evidence>
<reference evidence="2 3" key="1">
    <citation type="submission" date="2018-06" db="EMBL/GenBank/DDBJ databases">
        <title>Genomic Encyclopedia of Type Strains, Phase III (KMG-III): the genomes of soil and plant-associated and newly described type strains.</title>
        <authorList>
            <person name="Whitman W."/>
        </authorList>
    </citation>
    <scope>NUCLEOTIDE SEQUENCE [LARGE SCALE GENOMIC DNA]</scope>
    <source>
        <strain evidence="2 3">CGMCC 4.7090</strain>
    </source>
</reference>
<dbReference type="InterPro" id="IPR000182">
    <property type="entry name" value="GNAT_dom"/>
</dbReference>
<dbReference type="PANTHER" id="PTHR13170:SF16">
    <property type="entry name" value="PROTEIN O-GLCNACASE"/>
    <property type="match status" value="1"/>
</dbReference>
<dbReference type="PANTHER" id="PTHR13170">
    <property type="entry name" value="O-GLCNACASE"/>
    <property type="match status" value="1"/>
</dbReference>
<dbReference type="PROSITE" id="PS51186">
    <property type="entry name" value="GNAT"/>
    <property type="match status" value="1"/>
</dbReference>
<dbReference type="AlphaFoldDB" id="A0A327YZZ2"/>
<evidence type="ECO:0000259" key="1">
    <source>
        <dbReference type="PROSITE" id="PS51186"/>
    </source>
</evidence>
<name>A0A327YZZ2_9ACTN</name>
<evidence type="ECO:0000313" key="3">
    <source>
        <dbReference type="Proteomes" id="UP000249341"/>
    </source>
</evidence>
<dbReference type="InterPro" id="IPR051822">
    <property type="entry name" value="Glycosyl_Hydrolase_84"/>
</dbReference>
<dbReference type="Gene3D" id="3.40.630.30">
    <property type="match status" value="1"/>
</dbReference>
<keyword evidence="3" id="KW-1185">Reference proteome</keyword>
<keyword evidence="2" id="KW-0808">Transferase</keyword>
<comment type="caution">
    <text evidence="2">The sequence shown here is derived from an EMBL/GenBank/DDBJ whole genome shotgun (WGS) entry which is preliminary data.</text>
</comment>
<accession>A0A327YZZ2</accession>
<gene>
    <name evidence="2" type="ORF">B0I29_12364</name>
</gene>
<dbReference type="EMBL" id="QLMJ01000023">
    <property type="protein sequence ID" value="RAK27430.1"/>
    <property type="molecule type" value="Genomic_DNA"/>
</dbReference>
<dbReference type="InterPro" id="IPR016181">
    <property type="entry name" value="Acyl_CoA_acyltransferase"/>
</dbReference>
<feature type="domain" description="N-acetyltransferase" evidence="1">
    <location>
        <begin position="2"/>
        <end position="199"/>
    </location>
</feature>
<organism evidence="2 3">
    <name type="scientific">Actinoplanes lutulentus</name>
    <dbReference type="NCBI Taxonomy" id="1287878"/>
    <lineage>
        <taxon>Bacteria</taxon>
        <taxon>Bacillati</taxon>
        <taxon>Actinomycetota</taxon>
        <taxon>Actinomycetes</taxon>
        <taxon>Micromonosporales</taxon>
        <taxon>Micromonosporaceae</taxon>
        <taxon>Actinoplanes</taxon>
    </lineage>
</organism>
<sequence>MPEIRAFQPADLPALYDICVRTAAAGGDARGHYSTDALMGDLFAAPYVHLAPELAFVLEDEGEAVGYVVGTADTTAFARRYRDEWIPLLADRYPVPPPPPRTADQDMHALHHYPERMIVAGLEGFPAHLHIDLLPQYQRQGHGRRLIERFLSVVPAPGVHVGMLTENVEARAFYDRLGFTELPVPDPGPLTYLGINSRR</sequence>
<protein>
    <submittedName>
        <fullName evidence="2">Acetyltransferase (GNAT) family protein</fullName>
    </submittedName>
</protein>
<dbReference type="SUPFAM" id="SSF55729">
    <property type="entry name" value="Acyl-CoA N-acyltransferases (Nat)"/>
    <property type="match status" value="1"/>
</dbReference>
<dbReference type="GO" id="GO:0016747">
    <property type="term" value="F:acyltransferase activity, transferring groups other than amino-acyl groups"/>
    <property type="evidence" value="ECO:0007669"/>
    <property type="project" value="InterPro"/>
</dbReference>